<dbReference type="GO" id="GO:0045766">
    <property type="term" value="P:positive regulation of angiogenesis"/>
    <property type="evidence" value="ECO:0007669"/>
    <property type="project" value="Ensembl"/>
</dbReference>
<dbReference type="SUPFAM" id="SSF57586">
    <property type="entry name" value="TNF receptor-like"/>
    <property type="match status" value="3"/>
</dbReference>
<dbReference type="Pfam" id="PF00020">
    <property type="entry name" value="TNFR_c6"/>
    <property type="match status" value="2"/>
</dbReference>
<dbReference type="GO" id="GO:0031625">
    <property type="term" value="F:ubiquitin protein ligase binding"/>
    <property type="evidence" value="ECO:0007669"/>
    <property type="project" value="Ensembl"/>
</dbReference>
<dbReference type="GO" id="GO:0042100">
    <property type="term" value="P:B cell proliferation"/>
    <property type="evidence" value="ECO:0007669"/>
    <property type="project" value="Ensembl"/>
</dbReference>
<feature type="signal peptide" evidence="18">
    <location>
        <begin position="1"/>
        <end position="24"/>
    </location>
</feature>
<keyword evidence="7 17" id="KW-1133">Transmembrane helix</keyword>
<comment type="caution">
    <text evidence="15">Lacks conserved residue(s) required for the propagation of feature annotation.</text>
</comment>
<dbReference type="CTD" id="958"/>
<evidence type="ECO:0000256" key="4">
    <source>
        <dbReference type="ARBA" id="ARBA00022729"/>
    </source>
</evidence>
<dbReference type="GO" id="GO:0035631">
    <property type="term" value="C:CD40 receptor complex"/>
    <property type="evidence" value="ECO:0007669"/>
    <property type="project" value="Ensembl"/>
</dbReference>
<feature type="disulfide bond" evidence="15">
    <location>
        <begin position="150"/>
        <end position="165"/>
    </location>
</feature>
<dbReference type="GO" id="GO:0002768">
    <property type="term" value="P:immune response-regulating cell surface receptor signaling pathway"/>
    <property type="evidence" value="ECO:0007669"/>
    <property type="project" value="Ensembl"/>
</dbReference>
<evidence type="ECO:0000256" key="13">
    <source>
        <dbReference type="ARBA" id="ARBA00032719"/>
    </source>
</evidence>
<dbReference type="OrthoDB" id="9932129at2759"/>
<dbReference type="GO" id="GO:0043536">
    <property type="term" value="P:positive regulation of blood vessel endothelial cell migration"/>
    <property type="evidence" value="ECO:0007669"/>
    <property type="project" value="Ensembl"/>
</dbReference>
<feature type="domain" description="TNFR-Cys" evidence="19">
    <location>
        <begin position="149"/>
        <end position="190"/>
    </location>
</feature>
<evidence type="ECO:0000256" key="17">
    <source>
        <dbReference type="SAM" id="Phobius"/>
    </source>
</evidence>
<dbReference type="InterPro" id="IPR052135">
    <property type="entry name" value="TNFRSF5"/>
</dbReference>
<dbReference type="GO" id="GO:0032735">
    <property type="term" value="P:positive regulation of interleukin-12 production"/>
    <property type="evidence" value="ECO:0007669"/>
    <property type="project" value="Ensembl"/>
</dbReference>
<keyword evidence="6" id="KW-0391">Immunity</keyword>
<feature type="transmembrane region" description="Helical" evidence="17">
    <location>
        <begin position="202"/>
        <end position="224"/>
    </location>
</feature>
<accession>A0A7M4ELL4</accession>
<feature type="chain" id="PRO_5029910224" description="Tumor necrosis factor receptor superfamily member 5" evidence="18">
    <location>
        <begin position="25"/>
        <end position="305"/>
    </location>
</feature>
<dbReference type="GO" id="GO:0043491">
    <property type="term" value="P:phosphatidylinositol 3-kinase/protein kinase B signal transduction"/>
    <property type="evidence" value="ECO:0007669"/>
    <property type="project" value="Ensembl"/>
</dbReference>
<feature type="domain" description="TNFR-Cys" evidence="19">
    <location>
        <begin position="65"/>
        <end position="107"/>
    </location>
</feature>
<feature type="region of interest" description="Disordered" evidence="16">
    <location>
        <begin position="239"/>
        <end position="305"/>
    </location>
</feature>
<dbReference type="PANTHER" id="PTHR46875">
    <property type="entry name" value="TUMOR NECROSIS FACTOR RECEPTOR SUPERFAMILY MEMBER 5"/>
    <property type="match status" value="1"/>
</dbReference>
<dbReference type="GO" id="GO:0009897">
    <property type="term" value="C:external side of plasma membrane"/>
    <property type="evidence" value="ECO:0007669"/>
    <property type="project" value="Ensembl"/>
</dbReference>
<dbReference type="GO" id="GO:0045944">
    <property type="term" value="P:positive regulation of transcription by RNA polymerase II"/>
    <property type="evidence" value="ECO:0007669"/>
    <property type="project" value="Ensembl"/>
</dbReference>
<dbReference type="GeneID" id="109313126"/>
<dbReference type="GO" id="GO:0051607">
    <property type="term" value="P:defense response to virus"/>
    <property type="evidence" value="ECO:0007669"/>
    <property type="project" value="Ensembl"/>
</dbReference>
<evidence type="ECO:0000256" key="1">
    <source>
        <dbReference type="ARBA" id="ARBA00004479"/>
    </source>
</evidence>
<keyword evidence="4 18" id="KW-0732">Signal</keyword>
<comment type="subcellular location">
    <subcellularLocation>
        <location evidence="1">Membrane</location>
        <topology evidence="1">Single-pass type I membrane protein</topology>
    </subcellularLocation>
</comment>
<proteinExistence type="predicted"/>
<evidence type="ECO:0000256" key="9">
    <source>
        <dbReference type="ARBA" id="ARBA00023157"/>
    </source>
</evidence>
<organism evidence="20 21">
    <name type="scientific">Crocodylus porosus</name>
    <name type="common">Saltwater crocodile</name>
    <name type="synonym">Estuarine crocodile</name>
    <dbReference type="NCBI Taxonomy" id="8502"/>
    <lineage>
        <taxon>Eukaryota</taxon>
        <taxon>Metazoa</taxon>
        <taxon>Chordata</taxon>
        <taxon>Craniata</taxon>
        <taxon>Vertebrata</taxon>
        <taxon>Euteleostomi</taxon>
        <taxon>Archelosauria</taxon>
        <taxon>Archosauria</taxon>
        <taxon>Crocodylia</taxon>
        <taxon>Longirostres</taxon>
        <taxon>Crocodylidae</taxon>
        <taxon>Crocodylus</taxon>
    </lineage>
</organism>
<gene>
    <name evidence="20" type="primary">CD40</name>
</gene>
<protein>
    <recommendedName>
        <fullName evidence="2">Tumor necrosis factor receptor superfamily member 5</fullName>
    </recommendedName>
    <alternativeName>
        <fullName evidence="12">B-cell surface antigen CD40</fullName>
    </alternativeName>
    <alternativeName>
        <fullName evidence="13">CD40L receptor</fullName>
    </alternativeName>
</protein>
<feature type="compositionally biased region" description="Basic and acidic residues" evidence="16">
    <location>
        <begin position="292"/>
        <end position="305"/>
    </location>
</feature>
<keyword evidence="10" id="KW-0675">Receptor</keyword>
<dbReference type="CDD" id="cd13407">
    <property type="entry name" value="TNFRSF5"/>
    <property type="match status" value="1"/>
</dbReference>
<keyword evidence="9 15" id="KW-1015">Disulfide bond</keyword>
<dbReference type="GO" id="GO:2000353">
    <property type="term" value="P:positive regulation of endothelial cell apoptotic process"/>
    <property type="evidence" value="ECO:0007669"/>
    <property type="project" value="Ensembl"/>
</dbReference>
<dbReference type="GO" id="GO:0006874">
    <property type="term" value="P:intracellular calcium ion homeostasis"/>
    <property type="evidence" value="ECO:0007669"/>
    <property type="project" value="Ensembl"/>
</dbReference>
<evidence type="ECO:0000259" key="19">
    <source>
        <dbReference type="PROSITE" id="PS50050"/>
    </source>
</evidence>
<dbReference type="GO" id="GO:0043123">
    <property type="term" value="P:positive regulation of canonical NF-kappaB signal transduction"/>
    <property type="evidence" value="ECO:0007669"/>
    <property type="project" value="Ensembl"/>
</dbReference>
<evidence type="ECO:0000256" key="11">
    <source>
        <dbReference type="ARBA" id="ARBA00023180"/>
    </source>
</evidence>
<dbReference type="RefSeq" id="XP_019395085.1">
    <property type="nucleotide sequence ID" value="XM_019539540.1"/>
</dbReference>
<dbReference type="GO" id="GO:0090037">
    <property type="term" value="P:positive regulation of protein kinase C signaling"/>
    <property type="evidence" value="ECO:0007669"/>
    <property type="project" value="Ensembl"/>
</dbReference>
<evidence type="ECO:0000256" key="14">
    <source>
        <dbReference type="ARBA" id="ARBA00045871"/>
    </source>
</evidence>
<dbReference type="GO" id="GO:0007259">
    <property type="term" value="P:cell surface receptor signaling pathway via JAK-STAT"/>
    <property type="evidence" value="ECO:0007669"/>
    <property type="project" value="Ensembl"/>
</dbReference>
<reference evidence="20" key="2">
    <citation type="submission" date="2025-09" db="UniProtKB">
        <authorList>
            <consortium name="Ensembl"/>
        </authorList>
    </citation>
    <scope>IDENTIFICATION</scope>
</reference>
<evidence type="ECO:0000256" key="10">
    <source>
        <dbReference type="ARBA" id="ARBA00023170"/>
    </source>
</evidence>
<dbReference type="GO" id="GO:0023035">
    <property type="term" value="P:CD40 signaling pathway"/>
    <property type="evidence" value="ECO:0007669"/>
    <property type="project" value="Ensembl"/>
</dbReference>
<dbReference type="Ensembl" id="ENSCPRT00005013837.1">
    <property type="protein sequence ID" value="ENSCPRP00005011736.1"/>
    <property type="gene ID" value="ENSCPRG00005008381.1"/>
</dbReference>
<dbReference type="GO" id="GO:0042832">
    <property type="term" value="P:defense response to protozoan"/>
    <property type="evidence" value="ECO:0007669"/>
    <property type="project" value="Ensembl"/>
</dbReference>
<evidence type="ECO:0000256" key="8">
    <source>
        <dbReference type="ARBA" id="ARBA00023136"/>
    </source>
</evidence>
<name>A0A7M4ELL4_CROPO</name>
<feature type="compositionally biased region" description="Basic and acidic residues" evidence="16">
    <location>
        <begin position="253"/>
        <end position="265"/>
    </location>
</feature>
<dbReference type="InterPro" id="IPR001368">
    <property type="entry name" value="TNFR/NGFR_Cys_rich_reg"/>
</dbReference>
<feature type="repeat" description="TNFR-Cys" evidence="15">
    <location>
        <begin position="149"/>
        <end position="190"/>
    </location>
</feature>
<evidence type="ECO:0000256" key="7">
    <source>
        <dbReference type="ARBA" id="ARBA00022989"/>
    </source>
</evidence>
<evidence type="ECO:0000313" key="20">
    <source>
        <dbReference type="Ensembl" id="ENSCPRP00005011736.1"/>
    </source>
</evidence>
<feature type="disulfide bond" evidence="15">
    <location>
        <begin position="66"/>
        <end position="81"/>
    </location>
</feature>
<comment type="function">
    <text evidence="14">Receptor for TNFSF5/CD40LG. Transduces TRAF6- and MAP3K8-mediated signals that activate ERK in macrophages and B cells, leading to induction of immunoglobulin secretion.</text>
</comment>
<dbReference type="SMART" id="SM00208">
    <property type="entry name" value="TNFR"/>
    <property type="match status" value="4"/>
</dbReference>
<dbReference type="GO" id="GO:1902216">
    <property type="term" value="P:positive regulation of interleukin-4-mediated signaling pathway"/>
    <property type="evidence" value="ECO:0007669"/>
    <property type="project" value="Ensembl"/>
</dbReference>
<evidence type="ECO:0000256" key="12">
    <source>
        <dbReference type="ARBA" id="ARBA00031089"/>
    </source>
</evidence>
<evidence type="ECO:0000256" key="18">
    <source>
        <dbReference type="SAM" id="SignalP"/>
    </source>
</evidence>
<evidence type="ECO:0000313" key="21">
    <source>
        <dbReference type="Proteomes" id="UP000594220"/>
    </source>
</evidence>
<dbReference type="PRINTS" id="PR01680">
    <property type="entry name" value="TNFACTORR6"/>
</dbReference>
<dbReference type="InterPro" id="IPR034021">
    <property type="entry name" value="TNFRSF5_N"/>
</dbReference>
<dbReference type="GO" id="GO:0004888">
    <property type="term" value="F:transmembrane signaling receptor activity"/>
    <property type="evidence" value="ECO:0007669"/>
    <property type="project" value="InterPro"/>
</dbReference>
<dbReference type="Gene3D" id="2.10.50.10">
    <property type="entry name" value="Tumor Necrosis Factor Receptor, subunit A, domain 2"/>
    <property type="match status" value="2"/>
</dbReference>
<keyword evidence="11" id="KW-0325">Glycoprotein</keyword>
<dbReference type="GeneTree" id="ENSGT00940000161464"/>
<keyword evidence="5" id="KW-0677">Repeat</keyword>
<dbReference type="GO" id="GO:0006915">
    <property type="term" value="P:apoptotic process"/>
    <property type="evidence" value="ECO:0007669"/>
    <property type="project" value="InterPro"/>
</dbReference>
<dbReference type="Proteomes" id="UP000594220">
    <property type="component" value="Unplaced"/>
</dbReference>
<dbReference type="KEGG" id="cpoo:109313126"/>
<evidence type="ECO:0000256" key="6">
    <source>
        <dbReference type="ARBA" id="ARBA00022859"/>
    </source>
</evidence>
<feature type="repeat" description="TNFR-Cys" evidence="15">
    <location>
        <begin position="65"/>
        <end position="107"/>
    </location>
</feature>
<reference evidence="20" key="1">
    <citation type="submission" date="2025-08" db="UniProtKB">
        <authorList>
            <consortium name="Ensembl"/>
        </authorList>
    </citation>
    <scope>IDENTIFICATION</scope>
</reference>
<dbReference type="GO" id="GO:0071260">
    <property type="term" value="P:cellular response to mechanical stimulus"/>
    <property type="evidence" value="ECO:0007669"/>
    <property type="project" value="Ensembl"/>
</dbReference>
<evidence type="ECO:0000256" key="15">
    <source>
        <dbReference type="PROSITE-ProRule" id="PRU00206"/>
    </source>
</evidence>
<keyword evidence="3 17" id="KW-0812">Transmembrane</keyword>
<evidence type="ECO:0000256" key="5">
    <source>
        <dbReference type="ARBA" id="ARBA00022737"/>
    </source>
</evidence>
<dbReference type="GO" id="GO:0048304">
    <property type="term" value="P:positive regulation of isotype switching to IgG isotypes"/>
    <property type="evidence" value="ECO:0007669"/>
    <property type="project" value="Ensembl"/>
</dbReference>
<dbReference type="FunFam" id="2.10.50.10:FF:000041">
    <property type="entry name" value="Tumor necrosis factor receptor superfamily member 5"/>
    <property type="match status" value="1"/>
</dbReference>
<evidence type="ECO:0000256" key="16">
    <source>
        <dbReference type="SAM" id="MobiDB-lite"/>
    </source>
</evidence>
<dbReference type="AlphaFoldDB" id="A0A7M4ELL4"/>
<evidence type="ECO:0000256" key="2">
    <source>
        <dbReference type="ARBA" id="ARBA00015766"/>
    </source>
</evidence>
<feature type="compositionally biased region" description="Polar residues" evidence="16">
    <location>
        <begin position="275"/>
        <end position="285"/>
    </location>
</feature>
<dbReference type="GO" id="GO:0043410">
    <property type="term" value="P:positive regulation of MAPK cascade"/>
    <property type="evidence" value="ECO:0007669"/>
    <property type="project" value="Ensembl"/>
</dbReference>
<dbReference type="GO" id="GO:0019724">
    <property type="term" value="P:B cell mediated immunity"/>
    <property type="evidence" value="ECO:0007669"/>
    <property type="project" value="Ensembl"/>
</dbReference>
<dbReference type="OMA" id="WTKERHC"/>
<keyword evidence="21" id="KW-1185">Reference proteome</keyword>
<evidence type="ECO:0000256" key="3">
    <source>
        <dbReference type="ARBA" id="ARBA00022692"/>
    </source>
</evidence>
<dbReference type="InterPro" id="IPR008063">
    <property type="entry name" value="Fas_rcpt"/>
</dbReference>
<dbReference type="PANTHER" id="PTHR46875:SF1">
    <property type="entry name" value="TUMOR NECROSIS FACTOR RECEPTOR SUPERFAMILY MEMBER 5"/>
    <property type="match status" value="1"/>
</dbReference>
<sequence length="305" mass="33614">MERRCLLCLLWLLCRGLLGHLAAGMDVQCSDRQYAHEGRCCSRCAPGQKVIAACIEESGVSKCAPCEEGYFQAHWTKENHCMPHSYCDSNAGLVVKTPGDEKQDVTCGCQVGMHCTSAQCQTCRLNPLCKPGFGAVPRAQEDMPPMCQPCPDGSFSSVTSDSKPCQPWSRCEDQGLVMKENGTRSSDVVCESQRSRSRSPSLVSVLIPILAGTCALGLFLFCLYHRGFQRLLQKQVHPPVPPYEEDTVPLKNVKVDVDTEPRPEPSEEDEMPSEQNIPVQETTEGGQPVAQEDGKESHISERERP</sequence>
<dbReference type="PROSITE" id="PS50050">
    <property type="entry name" value="TNFR_NGFR_2"/>
    <property type="match status" value="2"/>
</dbReference>
<dbReference type="GO" id="GO:0030890">
    <property type="term" value="P:positive regulation of B cell proliferation"/>
    <property type="evidence" value="ECO:0007669"/>
    <property type="project" value="Ensembl"/>
</dbReference>
<keyword evidence="8 17" id="KW-0472">Membrane</keyword>